<dbReference type="InterPro" id="IPR052169">
    <property type="entry name" value="CW_Biosynth-Accessory"/>
</dbReference>
<dbReference type="InterPro" id="IPR019079">
    <property type="entry name" value="Capsule_synth_CapA"/>
</dbReference>
<comment type="similarity">
    <text evidence="1">Belongs to the CapA family.</text>
</comment>
<sequence length="324" mass="34274">MAVTIALGGDTMLGRGVGEVIADAGPEGLFAPEVRAAFAEADLAVLNLECCVSDRGRRWAAPGKPFHFRAPPEAVGVLTGLGVGCVTLANNHALDYGHEALEDTLSHLAGAGIAVVGAGRDREEAREPAVLERAGRRVAVIGVTDHPSDFAASETTPGVAYAPLSEGVPSWLSRRIEDAAAEHDVVLVTPHWGPNMTSEPLPYVRRAAEGLLNAGATLVAGHSAHVFHGVNGNVLYDLGDLIDDYATDEYLRNELGLAWRVEIGDLGEVRVTALPLRLDYARTEPARDEDRAWIVDRLRSACAEFAAEVAERGPWLAIGPSAAC</sequence>
<dbReference type="RefSeq" id="WP_285629125.1">
    <property type="nucleotide sequence ID" value="NZ_BSTJ01000009.1"/>
</dbReference>
<dbReference type="EMBL" id="BSTJ01000009">
    <property type="protein sequence ID" value="GLY78355.1"/>
    <property type="molecule type" value="Genomic_DNA"/>
</dbReference>
<gene>
    <name evidence="3" type="ORF">Airi01_066220</name>
</gene>
<dbReference type="Gene3D" id="3.60.21.10">
    <property type="match status" value="1"/>
</dbReference>
<dbReference type="PANTHER" id="PTHR33393:SF13">
    <property type="entry name" value="PGA BIOSYNTHESIS PROTEIN CAPA"/>
    <property type="match status" value="1"/>
</dbReference>
<organism evidence="3 4">
    <name type="scientific">Actinoallomurus iriomotensis</name>
    <dbReference type="NCBI Taxonomy" id="478107"/>
    <lineage>
        <taxon>Bacteria</taxon>
        <taxon>Bacillati</taxon>
        <taxon>Actinomycetota</taxon>
        <taxon>Actinomycetes</taxon>
        <taxon>Streptosporangiales</taxon>
        <taxon>Thermomonosporaceae</taxon>
        <taxon>Actinoallomurus</taxon>
    </lineage>
</organism>
<evidence type="ECO:0000313" key="3">
    <source>
        <dbReference type="EMBL" id="GLY78355.1"/>
    </source>
</evidence>
<dbReference type="Proteomes" id="UP001165135">
    <property type="component" value="Unassembled WGS sequence"/>
</dbReference>
<reference evidence="3" key="1">
    <citation type="submission" date="2023-03" db="EMBL/GenBank/DDBJ databases">
        <title>Actinoallomurus iriomotensis NBRC 103681.</title>
        <authorList>
            <person name="Ichikawa N."/>
            <person name="Sato H."/>
            <person name="Tonouchi N."/>
        </authorList>
    </citation>
    <scope>NUCLEOTIDE SEQUENCE</scope>
    <source>
        <strain evidence="3">NBRC 103681</strain>
    </source>
</reference>
<dbReference type="InterPro" id="IPR029052">
    <property type="entry name" value="Metallo-depent_PP-like"/>
</dbReference>
<evidence type="ECO:0000256" key="1">
    <source>
        <dbReference type="ARBA" id="ARBA00005662"/>
    </source>
</evidence>
<dbReference type="PANTHER" id="PTHR33393">
    <property type="entry name" value="POLYGLUTAMINE SYNTHESIS ACCESSORY PROTEIN RV0574C-RELATED"/>
    <property type="match status" value="1"/>
</dbReference>
<dbReference type="SMART" id="SM00854">
    <property type="entry name" value="PGA_cap"/>
    <property type="match status" value="1"/>
</dbReference>
<feature type="domain" description="Capsule synthesis protein CapA" evidence="2">
    <location>
        <begin position="4"/>
        <end position="245"/>
    </location>
</feature>
<name>A0A9W6RQZ9_9ACTN</name>
<dbReference type="AlphaFoldDB" id="A0A9W6RQZ9"/>
<comment type="caution">
    <text evidence="3">The sequence shown here is derived from an EMBL/GenBank/DDBJ whole genome shotgun (WGS) entry which is preliminary data.</text>
</comment>
<dbReference type="Pfam" id="PF09587">
    <property type="entry name" value="PGA_cap"/>
    <property type="match status" value="1"/>
</dbReference>
<evidence type="ECO:0000259" key="2">
    <source>
        <dbReference type="SMART" id="SM00854"/>
    </source>
</evidence>
<dbReference type="CDD" id="cd07381">
    <property type="entry name" value="MPP_CapA"/>
    <property type="match status" value="1"/>
</dbReference>
<evidence type="ECO:0000313" key="4">
    <source>
        <dbReference type="Proteomes" id="UP001165135"/>
    </source>
</evidence>
<dbReference type="SUPFAM" id="SSF56300">
    <property type="entry name" value="Metallo-dependent phosphatases"/>
    <property type="match status" value="1"/>
</dbReference>
<protein>
    <submittedName>
        <fullName evidence="3">Capsular polysaccharide biosynthesis protein</fullName>
    </submittedName>
</protein>
<proteinExistence type="inferred from homology"/>
<accession>A0A9W6RQZ9</accession>